<dbReference type="OrthoDB" id="10051896at2759"/>
<evidence type="ECO:0000259" key="4">
    <source>
        <dbReference type="PROSITE" id="PS50240"/>
    </source>
</evidence>
<dbReference type="InterPro" id="IPR001314">
    <property type="entry name" value="Peptidase_S1A"/>
</dbReference>
<reference evidence="5 6" key="1">
    <citation type="journal article" date="2018" name="Gigascience">
        <title>Genomes of trombidid mites reveal novel predicted allergens and laterally-transferred genes associated with secondary metabolism.</title>
        <authorList>
            <person name="Dong X."/>
            <person name="Chaisiri K."/>
            <person name="Xia D."/>
            <person name="Armstrong S.D."/>
            <person name="Fang Y."/>
            <person name="Donnelly M.J."/>
            <person name="Kadowaki T."/>
            <person name="McGarry J.W."/>
            <person name="Darby A.C."/>
            <person name="Makepeace B.L."/>
        </authorList>
    </citation>
    <scope>NUCLEOTIDE SEQUENCE [LARGE SCALE GENOMIC DNA]</scope>
    <source>
        <strain evidence="5">UoL-WK</strain>
    </source>
</reference>
<dbReference type="InterPro" id="IPR043504">
    <property type="entry name" value="Peptidase_S1_PA_chymotrypsin"/>
</dbReference>
<keyword evidence="6" id="KW-1185">Reference proteome</keyword>
<feature type="non-terminal residue" evidence="5">
    <location>
        <position position="390"/>
    </location>
</feature>
<dbReference type="GO" id="GO:0004252">
    <property type="term" value="F:serine-type endopeptidase activity"/>
    <property type="evidence" value="ECO:0007669"/>
    <property type="project" value="InterPro"/>
</dbReference>
<feature type="non-terminal residue" evidence="5">
    <location>
        <position position="1"/>
    </location>
</feature>
<dbReference type="InterPro" id="IPR001254">
    <property type="entry name" value="Trypsin_dom"/>
</dbReference>
<dbReference type="Gene3D" id="2.40.10.10">
    <property type="entry name" value="Trypsin-like serine proteases"/>
    <property type="match status" value="2"/>
</dbReference>
<dbReference type="PROSITE" id="PS00134">
    <property type="entry name" value="TRYPSIN_HIS"/>
    <property type="match status" value="2"/>
</dbReference>
<feature type="signal peptide" evidence="3">
    <location>
        <begin position="1"/>
        <end position="32"/>
    </location>
</feature>
<evidence type="ECO:0000313" key="6">
    <source>
        <dbReference type="Proteomes" id="UP000285301"/>
    </source>
</evidence>
<dbReference type="FunFam" id="2.40.10.10:FF:000068">
    <property type="entry name" value="transmembrane protease serine 2"/>
    <property type="match status" value="1"/>
</dbReference>
<dbReference type="Pfam" id="PF00089">
    <property type="entry name" value="Trypsin"/>
    <property type="match status" value="2"/>
</dbReference>
<feature type="domain" description="Peptidase S1" evidence="4">
    <location>
        <begin position="38"/>
        <end position="288"/>
    </location>
</feature>
<dbReference type="STRING" id="1965070.A0A443QS54"/>
<organism evidence="5 6">
    <name type="scientific">Dinothrombium tinctorium</name>
    <dbReference type="NCBI Taxonomy" id="1965070"/>
    <lineage>
        <taxon>Eukaryota</taxon>
        <taxon>Metazoa</taxon>
        <taxon>Ecdysozoa</taxon>
        <taxon>Arthropoda</taxon>
        <taxon>Chelicerata</taxon>
        <taxon>Arachnida</taxon>
        <taxon>Acari</taxon>
        <taxon>Acariformes</taxon>
        <taxon>Trombidiformes</taxon>
        <taxon>Prostigmata</taxon>
        <taxon>Anystina</taxon>
        <taxon>Parasitengona</taxon>
        <taxon>Trombidioidea</taxon>
        <taxon>Trombidiidae</taxon>
        <taxon>Dinothrombium</taxon>
    </lineage>
</organism>
<name>A0A443QS54_9ACAR</name>
<dbReference type="PANTHER" id="PTHR24252:SF7">
    <property type="entry name" value="HYALIN"/>
    <property type="match status" value="1"/>
</dbReference>
<dbReference type="CDD" id="cd00190">
    <property type="entry name" value="Tryp_SPc"/>
    <property type="match status" value="1"/>
</dbReference>
<keyword evidence="1" id="KW-1015">Disulfide bond</keyword>
<dbReference type="SMART" id="SM00020">
    <property type="entry name" value="Tryp_SPc"/>
    <property type="match status" value="1"/>
</dbReference>
<dbReference type="PANTHER" id="PTHR24252">
    <property type="entry name" value="ACROSIN-RELATED"/>
    <property type="match status" value="1"/>
</dbReference>
<dbReference type="InterPro" id="IPR009003">
    <property type="entry name" value="Peptidase_S1_PA"/>
</dbReference>
<dbReference type="SUPFAM" id="SSF50494">
    <property type="entry name" value="Trypsin-like serine proteases"/>
    <property type="match status" value="2"/>
</dbReference>
<feature type="chain" id="PRO_5019578677" evidence="3">
    <location>
        <begin position="33"/>
        <end position="390"/>
    </location>
</feature>
<keyword evidence="2" id="KW-0720">Serine protease</keyword>
<comment type="caution">
    <text evidence="5">The sequence shown here is derived from an EMBL/GenBank/DDBJ whole genome shotgun (WGS) entry which is preliminary data.</text>
</comment>
<gene>
    <name evidence="5" type="ORF">B4U79_10343</name>
</gene>
<dbReference type="InterPro" id="IPR018114">
    <property type="entry name" value="TRYPSIN_HIS"/>
</dbReference>
<accession>A0A443QS54</accession>
<protein>
    <submittedName>
        <fullName evidence="5">Polyserase-2-like protein</fullName>
    </submittedName>
</protein>
<keyword evidence="2" id="KW-0645">Protease</keyword>
<dbReference type="PRINTS" id="PR00722">
    <property type="entry name" value="CHYMOTRYPSIN"/>
</dbReference>
<dbReference type="AlphaFoldDB" id="A0A443QS54"/>
<dbReference type="PROSITE" id="PS00135">
    <property type="entry name" value="TRYPSIN_SER"/>
    <property type="match status" value="1"/>
</dbReference>
<evidence type="ECO:0000256" key="2">
    <source>
        <dbReference type="RuleBase" id="RU363034"/>
    </source>
</evidence>
<dbReference type="EMBL" id="NCKU01004496">
    <property type="protein sequence ID" value="RWS05859.1"/>
    <property type="molecule type" value="Genomic_DNA"/>
</dbReference>
<proteinExistence type="predicted"/>
<sequence length="390" mass="44092">YLSFARSAKISSNNCFLSYVILLILLANGCVAYRQKRYIGGEDSILLAWPWQVLLITGKNDWNICGASLISDQWVLTAGHCVRGLEKVAERKLIFGEHSRSKNDGTEVVRFIEKVVRFPKYETQNHSFDMALIKVDERLNFKGNEKHLKPICIDHLGKIHLRGRKCIGTGWGRMGASGPLPDILQQLDLVPFDHEECAKIHHEFYKNEESKEEVTENQFCMVSKENPFKENPSFGSVGPGDSGSPLQCLVNGEWVQIGVAWSATVYDTHPSVFNYVHKYSPWIRRVTGLAIGENCKKQSVCGIHSNRFKRYIMGQEAKPLSWPWQGLIVNDEDNLDICGASILSEEWALTAAHCFVKSDDRESRSLTLVLGEHNRALVEGTEVERKIEKA</sequence>
<dbReference type="GO" id="GO:0006508">
    <property type="term" value="P:proteolysis"/>
    <property type="evidence" value="ECO:0007669"/>
    <property type="project" value="UniProtKB-KW"/>
</dbReference>
<dbReference type="PROSITE" id="PS50240">
    <property type="entry name" value="TRYPSIN_DOM"/>
    <property type="match status" value="1"/>
</dbReference>
<dbReference type="Proteomes" id="UP000285301">
    <property type="component" value="Unassembled WGS sequence"/>
</dbReference>
<keyword evidence="2" id="KW-0378">Hydrolase</keyword>
<evidence type="ECO:0000256" key="1">
    <source>
        <dbReference type="ARBA" id="ARBA00023157"/>
    </source>
</evidence>
<evidence type="ECO:0000313" key="5">
    <source>
        <dbReference type="EMBL" id="RWS05859.1"/>
    </source>
</evidence>
<evidence type="ECO:0000256" key="3">
    <source>
        <dbReference type="SAM" id="SignalP"/>
    </source>
</evidence>
<dbReference type="InterPro" id="IPR033116">
    <property type="entry name" value="TRYPSIN_SER"/>
</dbReference>
<keyword evidence="3" id="KW-0732">Signal</keyword>